<organism evidence="8 9">
    <name type="scientific">Aspergillus indologenus CBS 114.80</name>
    <dbReference type="NCBI Taxonomy" id="1450541"/>
    <lineage>
        <taxon>Eukaryota</taxon>
        <taxon>Fungi</taxon>
        <taxon>Dikarya</taxon>
        <taxon>Ascomycota</taxon>
        <taxon>Pezizomycotina</taxon>
        <taxon>Eurotiomycetes</taxon>
        <taxon>Eurotiomycetidae</taxon>
        <taxon>Eurotiales</taxon>
        <taxon>Aspergillaceae</taxon>
        <taxon>Aspergillus</taxon>
        <taxon>Aspergillus subgen. Circumdati</taxon>
    </lineage>
</organism>
<keyword evidence="5" id="KW-0804">Transcription</keyword>
<dbReference type="PROSITE" id="PS00463">
    <property type="entry name" value="ZN2_CY6_FUNGAL_1"/>
    <property type="match status" value="1"/>
</dbReference>
<dbReference type="InterPro" id="IPR036864">
    <property type="entry name" value="Zn2-C6_fun-type_DNA-bd_sf"/>
</dbReference>
<dbReference type="PANTHER" id="PTHR36206">
    <property type="entry name" value="ASPERCRYPTIN BIOSYNTHESIS CLUSTER-SPECIFIC TRANSCRIPTION REGULATOR ATNN-RELATED"/>
    <property type="match status" value="1"/>
</dbReference>
<dbReference type="PANTHER" id="PTHR36206:SF16">
    <property type="entry name" value="TRANSCRIPTION FACTOR DOMAIN-CONTAINING PROTEIN-RELATED"/>
    <property type="match status" value="1"/>
</dbReference>
<dbReference type="InterPro" id="IPR052360">
    <property type="entry name" value="Transcr_Regulatory_Proteins"/>
</dbReference>
<evidence type="ECO:0000256" key="4">
    <source>
        <dbReference type="ARBA" id="ARBA00023125"/>
    </source>
</evidence>
<evidence type="ECO:0000256" key="1">
    <source>
        <dbReference type="ARBA" id="ARBA00022723"/>
    </source>
</evidence>
<keyword evidence="3" id="KW-0805">Transcription regulation</keyword>
<evidence type="ECO:0000256" key="6">
    <source>
        <dbReference type="ARBA" id="ARBA00023242"/>
    </source>
</evidence>
<name>A0A2V5J0Y3_9EURO</name>
<evidence type="ECO:0000313" key="8">
    <source>
        <dbReference type="EMBL" id="PYI35270.1"/>
    </source>
</evidence>
<dbReference type="Pfam" id="PF00172">
    <property type="entry name" value="Zn_clus"/>
    <property type="match status" value="1"/>
</dbReference>
<evidence type="ECO:0000313" key="9">
    <source>
        <dbReference type="Proteomes" id="UP000248817"/>
    </source>
</evidence>
<accession>A0A2V5J0Y3</accession>
<dbReference type="Proteomes" id="UP000248817">
    <property type="component" value="Unassembled WGS sequence"/>
</dbReference>
<proteinExistence type="predicted"/>
<dbReference type="Gene3D" id="4.10.240.10">
    <property type="entry name" value="Zn(2)-C6 fungal-type DNA-binding domain"/>
    <property type="match status" value="1"/>
</dbReference>
<keyword evidence="4" id="KW-0238">DNA-binding</keyword>
<evidence type="ECO:0000256" key="5">
    <source>
        <dbReference type="ARBA" id="ARBA00023163"/>
    </source>
</evidence>
<dbReference type="Pfam" id="PF11951">
    <property type="entry name" value="Fungal_trans_2"/>
    <property type="match status" value="1"/>
</dbReference>
<dbReference type="InterPro" id="IPR001138">
    <property type="entry name" value="Zn2Cys6_DnaBD"/>
</dbReference>
<dbReference type="PROSITE" id="PS50048">
    <property type="entry name" value="ZN2_CY6_FUNGAL_2"/>
    <property type="match status" value="1"/>
</dbReference>
<dbReference type="InterPro" id="IPR021858">
    <property type="entry name" value="Fun_TF"/>
</dbReference>
<dbReference type="GO" id="GO:0009893">
    <property type="term" value="P:positive regulation of metabolic process"/>
    <property type="evidence" value="ECO:0007669"/>
    <property type="project" value="UniProtKB-ARBA"/>
</dbReference>
<dbReference type="CDD" id="cd00067">
    <property type="entry name" value="GAL4"/>
    <property type="match status" value="1"/>
</dbReference>
<evidence type="ECO:0000256" key="2">
    <source>
        <dbReference type="ARBA" id="ARBA00022833"/>
    </source>
</evidence>
<dbReference type="GO" id="GO:0008270">
    <property type="term" value="F:zinc ion binding"/>
    <property type="evidence" value="ECO:0007669"/>
    <property type="project" value="InterPro"/>
</dbReference>
<dbReference type="GO" id="GO:0000981">
    <property type="term" value="F:DNA-binding transcription factor activity, RNA polymerase II-specific"/>
    <property type="evidence" value="ECO:0007669"/>
    <property type="project" value="InterPro"/>
</dbReference>
<dbReference type="EMBL" id="KZ825470">
    <property type="protein sequence ID" value="PYI35270.1"/>
    <property type="molecule type" value="Genomic_DNA"/>
</dbReference>
<dbReference type="GO" id="GO:0003677">
    <property type="term" value="F:DNA binding"/>
    <property type="evidence" value="ECO:0007669"/>
    <property type="project" value="UniProtKB-KW"/>
</dbReference>
<dbReference type="SUPFAM" id="SSF57701">
    <property type="entry name" value="Zn2/Cys6 DNA-binding domain"/>
    <property type="match status" value="1"/>
</dbReference>
<keyword evidence="1" id="KW-0479">Metal-binding</keyword>
<evidence type="ECO:0000259" key="7">
    <source>
        <dbReference type="PROSITE" id="PS50048"/>
    </source>
</evidence>
<keyword evidence="2" id="KW-0862">Zinc</keyword>
<gene>
    <name evidence="8" type="ORF">BP00DRAFT_363055</name>
</gene>
<evidence type="ECO:0000256" key="3">
    <source>
        <dbReference type="ARBA" id="ARBA00023015"/>
    </source>
</evidence>
<protein>
    <recommendedName>
        <fullName evidence="7">Zn(2)-C6 fungal-type domain-containing protein</fullName>
    </recommendedName>
</protein>
<keyword evidence="9" id="KW-1185">Reference proteome</keyword>
<reference evidence="8 9" key="1">
    <citation type="submission" date="2018-02" db="EMBL/GenBank/DDBJ databases">
        <title>The genomes of Aspergillus section Nigri reveals drivers in fungal speciation.</title>
        <authorList>
            <consortium name="DOE Joint Genome Institute"/>
            <person name="Vesth T.C."/>
            <person name="Nybo J."/>
            <person name="Theobald S."/>
            <person name="Brandl J."/>
            <person name="Frisvad J.C."/>
            <person name="Nielsen K.F."/>
            <person name="Lyhne E.K."/>
            <person name="Kogle M.E."/>
            <person name="Kuo A."/>
            <person name="Riley R."/>
            <person name="Clum A."/>
            <person name="Nolan M."/>
            <person name="Lipzen A."/>
            <person name="Salamov A."/>
            <person name="Henrissat B."/>
            <person name="Wiebenga A."/>
            <person name="De vries R.P."/>
            <person name="Grigoriev I.V."/>
            <person name="Mortensen U.H."/>
            <person name="Andersen M.R."/>
            <person name="Baker S.E."/>
        </authorList>
    </citation>
    <scope>NUCLEOTIDE SEQUENCE [LARGE SCALE GENOMIC DNA]</scope>
    <source>
        <strain evidence="8 9">CBS 114.80</strain>
    </source>
</reference>
<dbReference type="AlphaFoldDB" id="A0A2V5J0Y3"/>
<feature type="domain" description="Zn(2)-C6 fungal-type" evidence="7">
    <location>
        <begin position="17"/>
        <end position="45"/>
    </location>
</feature>
<dbReference type="SMART" id="SM00066">
    <property type="entry name" value="GAL4"/>
    <property type="match status" value="1"/>
</dbReference>
<keyword evidence="6" id="KW-0539">Nucleus</keyword>
<sequence>MNQGRTRRARLKRSKTGCRTCRARHVKCDETPGKCQNCTSTGRQCDGYDTHRLPLPNKQTRHSERLALSPPVAVAVPWASTSDERRCFGFVQARTIPDVLSYFDSLIWEQFVLQMVRREPAVWHAVVALGAVHQHIEPGLMGGSTVWECMAVAQLTRSFACLRRRNPQDPQMREVTLLCCLLFTTMDIVRQEFGTAVQHIRAGLRILDEAQLSTSSDGQPFLRFWLHAFRHLDTQIGSDRLLMVEGSDGRSSTEDAGNAAVQPAVDPTWLSWTSHPQGPYTVASARHMLEPLYNRFFKFIRQCWRMSPAELQSAAAAPVLAEQASLATQYHRARQFWRIFRTEQDASRLSPKDERGAEVLEIWLTTVGLGLQTGPLHGDPTALQRFTPQYRDLLNRSQRFLARFPQRPTLLVDMGVLPTIFFVGDGCQDLSVRWEALQAHYAWPHQEGPFSAPLMAARLEHLIRAQLRVRVRADLVASLRLTSHQPGQLMTEIEVKSCLEEVEELVETETDRILEQMRSVSSCANEEDRERSAHMLSALDRMHDHWGSVARMKRIEGSSAL</sequence>